<evidence type="ECO:0000313" key="1">
    <source>
        <dbReference type="EMBL" id="GAH50666.1"/>
    </source>
</evidence>
<organism evidence="1">
    <name type="scientific">marine sediment metagenome</name>
    <dbReference type="NCBI Taxonomy" id="412755"/>
    <lineage>
        <taxon>unclassified sequences</taxon>
        <taxon>metagenomes</taxon>
        <taxon>ecological metagenomes</taxon>
    </lineage>
</organism>
<name>X1FYC1_9ZZZZ</name>
<proteinExistence type="predicted"/>
<comment type="caution">
    <text evidence="1">The sequence shown here is derived from an EMBL/GenBank/DDBJ whole genome shotgun (WGS) entry which is preliminary data.</text>
</comment>
<gene>
    <name evidence="1" type="ORF">S03H2_27630</name>
</gene>
<dbReference type="AlphaFoldDB" id="X1FYC1"/>
<reference evidence="1" key="1">
    <citation type="journal article" date="2014" name="Front. Microbiol.">
        <title>High frequency of phylogenetically diverse reductive dehalogenase-homologous genes in deep subseafloor sedimentary metagenomes.</title>
        <authorList>
            <person name="Kawai M."/>
            <person name="Futagami T."/>
            <person name="Toyoda A."/>
            <person name="Takaki Y."/>
            <person name="Nishi S."/>
            <person name="Hori S."/>
            <person name="Arai W."/>
            <person name="Tsubouchi T."/>
            <person name="Morono Y."/>
            <person name="Uchiyama I."/>
            <person name="Ito T."/>
            <person name="Fujiyama A."/>
            <person name="Inagaki F."/>
            <person name="Takami H."/>
        </authorList>
    </citation>
    <scope>NUCLEOTIDE SEQUENCE</scope>
    <source>
        <strain evidence="1">Expedition CK06-06</strain>
    </source>
</reference>
<accession>X1FYC1</accession>
<dbReference type="EMBL" id="BARU01016627">
    <property type="protein sequence ID" value="GAH50666.1"/>
    <property type="molecule type" value="Genomic_DNA"/>
</dbReference>
<sequence length="44" mass="5284">MTLQQNQLLYLSHLYNEIKLKIEVLIKQVEQIDLPEYRGKLDVI</sequence>
<protein>
    <submittedName>
        <fullName evidence="1">Uncharacterized protein</fullName>
    </submittedName>
</protein>
<feature type="non-terminal residue" evidence="1">
    <location>
        <position position="44"/>
    </location>
</feature>